<protein>
    <submittedName>
        <fullName evidence="1">Uncharacterized protein</fullName>
    </submittedName>
</protein>
<sequence length="67" mass="7750">MSQLTANSVMPIVSSLPKKEQEVLLQRLQELVQPKPKKKKKTIYDDMPAIWHPDNQEQLIAELMHGK</sequence>
<reference evidence="1 2" key="1">
    <citation type="submission" date="2021-07" db="EMBL/GenBank/DDBJ databases">
        <title>Mesonia aestuariivivens sp. nov., isolated from a tidal flat.</title>
        <authorList>
            <person name="Kim Y.-O."/>
            <person name="Yoon J.-H."/>
        </authorList>
    </citation>
    <scope>NUCLEOTIDE SEQUENCE [LARGE SCALE GENOMIC DNA]</scope>
    <source>
        <strain evidence="1 2">JHPTF-M18</strain>
    </source>
</reference>
<organism evidence="1 2">
    <name type="scientific">Mesonia aestuariivivens</name>
    <dbReference type="NCBI Taxonomy" id="2796128"/>
    <lineage>
        <taxon>Bacteria</taxon>
        <taxon>Pseudomonadati</taxon>
        <taxon>Bacteroidota</taxon>
        <taxon>Flavobacteriia</taxon>
        <taxon>Flavobacteriales</taxon>
        <taxon>Flavobacteriaceae</taxon>
        <taxon>Mesonia</taxon>
    </lineage>
</organism>
<comment type="caution">
    <text evidence="1">The sequence shown here is derived from an EMBL/GenBank/DDBJ whole genome shotgun (WGS) entry which is preliminary data.</text>
</comment>
<gene>
    <name evidence="1" type="ORF">KW502_10765</name>
</gene>
<proteinExistence type="predicted"/>
<evidence type="ECO:0000313" key="1">
    <source>
        <dbReference type="EMBL" id="MBW2962282.1"/>
    </source>
</evidence>
<dbReference type="RefSeq" id="WP_219040567.1">
    <property type="nucleotide sequence ID" value="NZ_JAHWDF010000011.1"/>
</dbReference>
<dbReference type="Proteomes" id="UP000719267">
    <property type="component" value="Unassembled WGS sequence"/>
</dbReference>
<dbReference type="EMBL" id="JAHWDF010000011">
    <property type="protein sequence ID" value="MBW2962282.1"/>
    <property type="molecule type" value="Genomic_DNA"/>
</dbReference>
<keyword evidence="2" id="KW-1185">Reference proteome</keyword>
<evidence type="ECO:0000313" key="2">
    <source>
        <dbReference type="Proteomes" id="UP000719267"/>
    </source>
</evidence>
<accession>A0ABS6W424</accession>
<name>A0ABS6W424_9FLAO</name>